<evidence type="ECO:0000259" key="8">
    <source>
        <dbReference type="PROSITE" id="PS50928"/>
    </source>
</evidence>
<dbReference type="GO" id="GO:0055085">
    <property type="term" value="P:transmembrane transport"/>
    <property type="evidence" value="ECO:0007669"/>
    <property type="project" value="InterPro"/>
</dbReference>
<evidence type="ECO:0000313" key="10">
    <source>
        <dbReference type="Proteomes" id="UP000501058"/>
    </source>
</evidence>
<proteinExistence type="inferred from homology"/>
<dbReference type="PANTHER" id="PTHR30151">
    <property type="entry name" value="ALKANE SULFONATE ABC TRANSPORTER-RELATED, MEMBRANE SUBUNIT"/>
    <property type="match status" value="1"/>
</dbReference>
<feature type="transmembrane region" description="Helical" evidence="7">
    <location>
        <begin position="105"/>
        <end position="126"/>
    </location>
</feature>
<dbReference type="GO" id="GO:0005886">
    <property type="term" value="C:plasma membrane"/>
    <property type="evidence" value="ECO:0007669"/>
    <property type="project" value="UniProtKB-SubCell"/>
</dbReference>
<evidence type="ECO:0000256" key="3">
    <source>
        <dbReference type="ARBA" id="ARBA00022475"/>
    </source>
</evidence>
<keyword evidence="4 7" id="KW-0812">Transmembrane</keyword>
<sequence length="265" mass="27493">MRTVQHRRRLTPAARAVAPWLFLLALLATWSLVVGLAQPPAYFLPAPTTVARKLAQALVSPTFWPAFGVTFSEALGGCLLGAAVAIPLAVAIHRSVLLRAAITPFLGATQAIPAIAMAPLLAIWVGYGIRPIILLCALMVFFPILVAAVVGLRLVDRSVVDAARVDGAGTVALLAAIELPLALPNILAGLRNGFALSVTGAVVGEMVMGGDGLGQLLTLQRDSVDTAGMFATIIVLCAMASSLYGLIVVVERRSATMADLTGEPA</sequence>
<evidence type="ECO:0000256" key="5">
    <source>
        <dbReference type="ARBA" id="ARBA00022989"/>
    </source>
</evidence>
<keyword evidence="2 7" id="KW-0813">Transport</keyword>
<evidence type="ECO:0000256" key="6">
    <source>
        <dbReference type="ARBA" id="ARBA00023136"/>
    </source>
</evidence>
<dbReference type="Proteomes" id="UP000501058">
    <property type="component" value="Chromosome"/>
</dbReference>
<comment type="subcellular location">
    <subcellularLocation>
        <location evidence="1 7">Cell membrane</location>
        <topology evidence="1 7">Multi-pass membrane protein</topology>
    </subcellularLocation>
</comment>
<dbReference type="Gene3D" id="1.10.3720.10">
    <property type="entry name" value="MetI-like"/>
    <property type="match status" value="1"/>
</dbReference>
<dbReference type="KEGG" id="prv:G7070_03430"/>
<dbReference type="InterPro" id="IPR000515">
    <property type="entry name" value="MetI-like"/>
</dbReference>
<comment type="similarity">
    <text evidence="7">Belongs to the binding-protein-dependent transport system permease family.</text>
</comment>
<evidence type="ECO:0000256" key="7">
    <source>
        <dbReference type="RuleBase" id="RU363032"/>
    </source>
</evidence>
<dbReference type="SUPFAM" id="SSF161098">
    <property type="entry name" value="MetI-like"/>
    <property type="match status" value="1"/>
</dbReference>
<evidence type="ECO:0000256" key="2">
    <source>
        <dbReference type="ARBA" id="ARBA00022448"/>
    </source>
</evidence>
<reference evidence="9 10" key="1">
    <citation type="submission" date="2020-03" db="EMBL/GenBank/DDBJ databases">
        <title>Propioniciclava sp. nov., isolated from Hydrophilus acuminatus.</title>
        <authorList>
            <person name="Hyun D.-W."/>
            <person name="Bae J.-W."/>
        </authorList>
    </citation>
    <scope>NUCLEOTIDE SEQUENCE [LARGE SCALE GENOMIC DNA]</scope>
    <source>
        <strain evidence="9 10">HDW11</strain>
    </source>
</reference>
<gene>
    <name evidence="9" type="ORF">G7070_03430</name>
</gene>
<protein>
    <submittedName>
        <fullName evidence="9">ABC transporter permease</fullName>
    </submittedName>
</protein>
<dbReference type="PROSITE" id="PS50928">
    <property type="entry name" value="ABC_TM1"/>
    <property type="match status" value="1"/>
</dbReference>
<feature type="transmembrane region" description="Helical" evidence="7">
    <location>
        <begin position="74"/>
        <end position="93"/>
    </location>
</feature>
<evidence type="ECO:0000313" key="9">
    <source>
        <dbReference type="EMBL" id="QIK71508.1"/>
    </source>
</evidence>
<organism evidence="9 10">
    <name type="scientific">Propioniciclava coleopterorum</name>
    <dbReference type="NCBI Taxonomy" id="2714937"/>
    <lineage>
        <taxon>Bacteria</taxon>
        <taxon>Bacillati</taxon>
        <taxon>Actinomycetota</taxon>
        <taxon>Actinomycetes</taxon>
        <taxon>Propionibacteriales</taxon>
        <taxon>Propionibacteriaceae</taxon>
        <taxon>Propioniciclava</taxon>
    </lineage>
</organism>
<dbReference type="PANTHER" id="PTHR30151:SF20">
    <property type="entry name" value="ABC TRANSPORTER PERMEASE PROTEIN HI_0355-RELATED"/>
    <property type="match status" value="1"/>
</dbReference>
<accession>A0A6G7Y4E6</accession>
<keyword evidence="3" id="KW-1003">Cell membrane</keyword>
<evidence type="ECO:0000256" key="1">
    <source>
        <dbReference type="ARBA" id="ARBA00004651"/>
    </source>
</evidence>
<feature type="transmembrane region" description="Helical" evidence="7">
    <location>
        <begin position="167"/>
        <end position="187"/>
    </location>
</feature>
<dbReference type="RefSeq" id="WP_166231979.1">
    <property type="nucleotide sequence ID" value="NZ_CP049865.1"/>
</dbReference>
<keyword evidence="10" id="KW-1185">Reference proteome</keyword>
<dbReference type="Pfam" id="PF00528">
    <property type="entry name" value="BPD_transp_1"/>
    <property type="match status" value="1"/>
</dbReference>
<keyword evidence="5 7" id="KW-1133">Transmembrane helix</keyword>
<dbReference type="CDD" id="cd06261">
    <property type="entry name" value="TM_PBP2"/>
    <property type="match status" value="1"/>
</dbReference>
<evidence type="ECO:0000256" key="4">
    <source>
        <dbReference type="ARBA" id="ARBA00022692"/>
    </source>
</evidence>
<feature type="transmembrane region" description="Helical" evidence="7">
    <location>
        <begin position="132"/>
        <end position="155"/>
    </location>
</feature>
<dbReference type="InterPro" id="IPR035906">
    <property type="entry name" value="MetI-like_sf"/>
</dbReference>
<feature type="transmembrane region" description="Helical" evidence="7">
    <location>
        <begin position="227"/>
        <end position="250"/>
    </location>
</feature>
<keyword evidence="6 7" id="KW-0472">Membrane</keyword>
<dbReference type="AlphaFoldDB" id="A0A6G7Y4E6"/>
<feature type="domain" description="ABC transmembrane type-1" evidence="8">
    <location>
        <begin position="67"/>
        <end position="248"/>
    </location>
</feature>
<name>A0A6G7Y4E6_9ACTN</name>
<dbReference type="EMBL" id="CP049865">
    <property type="protein sequence ID" value="QIK71508.1"/>
    <property type="molecule type" value="Genomic_DNA"/>
</dbReference>